<proteinExistence type="predicted"/>
<keyword evidence="1" id="KW-0472">Membrane</keyword>
<accession>A0A5C3QUN5</accession>
<keyword evidence="1" id="KW-0812">Transmembrane</keyword>
<feature type="transmembrane region" description="Helical" evidence="1">
    <location>
        <begin position="103"/>
        <end position="124"/>
    </location>
</feature>
<keyword evidence="3" id="KW-1185">Reference proteome</keyword>
<dbReference type="Pfam" id="PF12400">
    <property type="entry name" value="STIMATE"/>
    <property type="match status" value="1"/>
</dbReference>
<organism evidence="2 3">
    <name type="scientific">Pterulicium gracile</name>
    <dbReference type="NCBI Taxonomy" id="1884261"/>
    <lineage>
        <taxon>Eukaryota</taxon>
        <taxon>Fungi</taxon>
        <taxon>Dikarya</taxon>
        <taxon>Basidiomycota</taxon>
        <taxon>Agaricomycotina</taxon>
        <taxon>Agaricomycetes</taxon>
        <taxon>Agaricomycetidae</taxon>
        <taxon>Agaricales</taxon>
        <taxon>Pleurotineae</taxon>
        <taxon>Pterulaceae</taxon>
        <taxon>Pterulicium</taxon>
    </lineage>
</organism>
<dbReference type="PANTHER" id="PTHR31735">
    <property type="entry name" value="VACUOLAR MEMBRANE PROTEIN YPL162C"/>
    <property type="match status" value="1"/>
</dbReference>
<dbReference type="OrthoDB" id="431202at2759"/>
<evidence type="ECO:0000313" key="3">
    <source>
        <dbReference type="Proteomes" id="UP000305067"/>
    </source>
</evidence>
<protein>
    <submittedName>
        <fullName evidence="2">Vaculolar membrane protein-domain-containing protein</fullName>
    </submittedName>
</protein>
<name>A0A5C3QUN5_9AGAR</name>
<feature type="transmembrane region" description="Helical" evidence="1">
    <location>
        <begin position="30"/>
        <end position="52"/>
    </location>
</feature>
<dbReference type="InterPro" id="IPR022127">
    <property type="entry name" value="STIMATE/YPL162C"/>
</dbReference>
<gene>
    <name evidence="2" type="ORF">BDV98DRAFT_499793</name>
</gene>
<dbReference type="STRING" id="1884261.A0A5C3QUN5"/>
<dbReference type="PANTHER" id="PTHR31735:SF1">
    <property type="entry name" value="VACUOLAR MEMBRANE PROTEIN YPL162C"/>
    <property type="match status" value="1"/>
</dbReference>
<keyword evidence="1" id="KW-1133">Transmembrane helix</keyword>
<feature type="transmembrane region" description="Helical" evidence="1">
    <location>
        <begin position="199"/>
        <end position="220"/>
    </location>
</feature>
<evidence type="ECO:0000313" key="2">
    <source>
        <dbReference type="EMBL" id="TFL05642.1"/>
    </source>
</evidence>
<reference evidence="2 3" key="1">
    <citation type="journal article" date="2019" name="Nat. Ecol. Evol.">
        <title>Megaphylogeny resolves global patterns of mushroom evolution.</title>
        <authorList>
            <person name="Varga T."/>
            <person name="Krizsan K."/>
            <person name="Foldi C."/>
            <person name="Dima B."/>
            <person name="Sanchez-Garcia M."/>
            <person name="Sanchez-Ramirez S."/>
            <person name="Szollosi G.J."/>
            <person name="Szarkandi J.G."/>
            <person name="Papp V."/>
            <person name="Albert L."/>
            <person name="Andreopoulos W."/>
            <person name="Angelini C."/>
            <person name="Antonin V."/>
            <person name="Barry K.W."/>
            <person name="Bougher N.L."/>
            <person name="Buchanan P."/>
            <person name="Buyck B."/>
            <person name="Bense V."/>
            <person name="Catcheside P."/>
            <person name="Chovatia M."/>
            <person name="Cooper J."/>
            <person name="Damon W."/>
            <person name="Desjardin D."/>
            <person name="Finy P."/>
            <person name="Geml J."/>
            <person name="Haridas S."/>
            <person name="Hughes K."/>
            <person name="Justo A."/>
            <person name="Karasinski D."/>
            <person name="Kautmanova I."/>
            <person name="Kiss B."/>
            <person name="Kocsube S."/>
            <person name="Kotiranta H."/>
            <person name="LaButti K.M."/>
            <person name="Lechner B.E."/>
            <person name="Liimatainen K."/>
            <person name="Lipzen A."/>
            <person name="Lukacs Z."/>
            <person name="Mihaltcheva S."/>
            <person name="Morgado L.N."/>
            <person name="Niskanen T."/>
            <person name="Noordeloos M.E."/>
            <person name="Ohm R.A."/>
            <person name="Ortiz-Santana B."/>
            <person name="Ovrebo C."/>
            <person name="Racz N."/>
            <person name="Riley R."/>
            <person name="Savchenko A."/>
            <person name="Shiryaev A."/>
            <person name="Soop K."/>
            <person name="Spirin V."/>
            <person name="Szebenyi C."/>
            <person name="Tomsovsky M."/>
            <person name="Tulloss R.E."/>
            <person name="Uehling J."/>
            <person name="Grigoriev I.V."/>
            <person name="Vagvolgyi C."/>
            <person name="Papp T."/>
            <person name="Martin F.M."/>
            <person name="Miettinen O."/>
            <person name="Hibbett D.S."/>
            <person name="Nagy L.G."/>
        </authorList>
    </citation>
    <scope>NUCLEOTIDE SEQUENCE [LARGE SCALE GENOMIC DNA]</scope>
    <source>
        <strain evidence="2 3">CBS 309.79</strain>
    </source>
</reference>
<dbReference type="AlphaFoldDB" id="A0A5C3QUN5"/>
<feature type="transmembrane region" description="Helical" evidence="1">
    <location>
        <begin position="156"/>
        <end position="179"/>
    </location>
</feature>
<feature type="transmembrane region" description="Helical" evidence="1">
    <location>
        <begin position="73"/>
        <end position="91"/>
    </location>
</feature>
<dbReference type="GO" id="GO:0016020">
    <property type="term" value="C:membrane"/>
    <property type="evidence" value="ECO:0007669"/>
    <property type="project" value="TreeGrafter"/>
</dbReference>
<dbReference type="Proteomes" id="UP000305067">
    <property type="component" value="Unassembled WGS sequence"/>
</dbReference>
<evidence type="ECO:0000256" key="1">
    <source>
        <dbReference type="SAM" id="Phobius"/>
    </source>
</evidence>
<dbReference type="EMBL" id="ML178816">
    <property type="protein sequence ID" value="TFL05642.1"/>
    <property type="molecule type" value="Genomic_DNA"/>
</dbReference>
<sequence>MSTDYDDHVQDLAEGSAPGQPDVDKQSCQLFGTTALIVQGVMGIIVILSLLFKRYREKPRRPWRIWIFDVSKQVVGQMFVHGVNVLVSVGAADEFSANACVFYFLNILLDTTLGVAIIYGLLYVSTYILSNKLHLEGFESGQYGKPPKLMFWVRQAAIYGAALTAMKFIVLGMLILFPFLGRFGEWLLSWTYTHKGDGLQVVFVMGIFPVVMNVLQFWLIDSIVKAS</sequence>
<feature type="non-terminal residue" evidence="2">
    <location>
        <position position="227"/>
    </location>
</feature>